<accession>A0ABM1K9Q6</accession>
<dbReference type="PROSITE" id="PS52052">
    <property type="entry name" value="PEHE"/>
    <property type="match status" value="1"/>
</dbReference>
<dbReference type="GeneID" id="107113612"/>
<feature type="region of interest" description="Disordered" evidence="1">
    <location>
        <begin position="687"/>
        <end position="708"/>
    </location>
</feature>
<dbReference type="Proteomes" id="UP000694871">
    <property type="component" value="Unplaced"/>
</dbReference>
<gene>
    <name evidence="4" type="primary">LOC107113612</name>
</gene>
<dbReference type="InterPro" id="IPR029332">
    <property type="entry name" value="PEHE_dom"/>
</dbReference>
<evidence type="ECO:0000313" key="3">
    <source>
        <dbReference type="Proteomes" id="UP000694871"/>
    </source>
</evidence>
<reference evidence="4" key="1">
    <citation type="submission" date="2025-08" db="UniProtKB">
        <authorList>
            <consortium name="RefSeq"/>
        </authorList>
    </citation>
    <scope>IDENTIFICATION</scope>
</reference>
<dbReference type="PANTHER" id="PTHR22443">
    <property type="entry name" value="NON-SPECIFIC LETHAL 1, ISOFORM M"/>
    <property type="match status" value="1"/>
</dbReference>
<proteinExistence type="predicted"/>
<evidence type="ECO:0000313" key="4">
    <source>
        <dbReference type="RefSeq" id="XP_015270443.1"/>
    </source>
</evidence>
<protein>
    <submittedName>
        <fullName evidence="4">KAT8 regulatory NSL complex subunit 1-like</fullName>
    </submittedName>
</protein>
<dbReference type="Pfam" id="PF15275">
    <property type="entry name" value="PEHE"/>
    <property type="match status" value="1"/>
</dbReference>
<evidence type="ECO:0000259" key="2">
    <source>
        <dbReference type="PROSITE" id="PS52052"/>
    </source>
</evidence>
<keyword evidence="3" id="KW-1185">Reference proteome</keyword>
<dbReference type="SMART" id="SM01300">
    <property type="entry name" value="PEHE"/>
    <property type="match status" value="1"/>
</dbReference>
<organism evidence="3 4">
    <name type="scientific">Gekko japonicus</name>
    <name type="common">Schlegel's Japanese gecko</name>
    <dbReference type="NCBI Taxonomy" id="146911"/>
    <lineage>
        <taxon>Eukaryota</taxon>
        <taxon>Metazoa</taxon>
        <taxon>Chordata</taxon>
        <taxon>Craniata</taxon>
        <taxon>Vertebrata</taxon>
        <taxon>Euteleostomi</taxon>
        <taxon>Lepidosauria</taxon>
        <taxon>Squamata</taxon>
        <taxon>Bifurcata</taxon>
        <taxon>Gekkota</taxon>
        <taxon>Gekkonidae</taxon>
        <taxon>Gekkoninae</taxon>
        <taxon>Gekko</taxon>
    </lineage>
</organism>
<feature type="region of interest" description="Disordered" evidence="1">
    <location>
        <begin position="1"/>
        <end position="66"/>
    </location>
</feature>
<feature type="region of interest" description="Disordered" evidence="1">
    <location>
        <begin position="142"/>
        <end position="163"/>
    </location>
</feature>
<dbReference type="RefSeq" id="XP_015270443.1">
    <property type="nucleotide sequence ID" value="XM_015414957.1"/>
</dbReference>
<feature type="domain" description="PEHE" evidence="2">
    <location>
        <begin position="484"/>
        <end position="620"/>
    </location>
</feature>
<name>A0ABM1K9Q6_GEKJA</name>
<sequence length="708" mass="77686">MNVMKVILLQQQHPSSSSSSGGDASASSSADASSARASSDSESPAEDEQAPRTTAPPPRAPAAALGRHLAERQWAMERAAIICRWTWLQAQVSDLEYRIRQQTDVYKQLRASKGPVVFGDLQHEDVMKQPNRLGSAAVVNSRRNKALSPPSNTKVPPGDRQCGLPPRIPSYLLQNTEKLNSRLAQSLRNLVCQSPTCTPINGAPEPPKACTSPHQVNGISNCFNPYSTKSSTQDGADASRILKKPKQPNSSLPAAPSPLDNSCVAARIRPVCRYRKRRLVRASTVSHLSRKPQKSLTQKCNCEHPSSCILCDCKSSVQTIDPATMSVEERVALLDPGFHPILSFSHGRPLHIHFEALLREDHRLSHKLKTLRMTHWGMKDFTSNDSSSLSPSGSLLKVPASHSLLVPSSQAHKPSHLHHVSSVCLENTSAPPFNYVPGNSVAAGSSALQPAKKKKVESSYDINNIVIPMSMAAATRVEKLQYKEILTPSWRMVDPKELEASGEASPELDDTSDEAYLTHHQMFEELERTRWDSWAGTTSHRRGNRVSNKADGHCLPQPGSLDALSHHLNHLSPTGSFSPELFSILQPLLIKGRSRGLSFTEDTSLSLAETEDDVQRVQPWERRAFPLSDGEYRALQEPAGEALGKKARPAQQWDSGCNQDLRTNEINSGPSHPTESLQSIWQVQSNGSRHGEDFAGQHCVTPSLINNR</sequence>
<dbReference type="InterPro" id="IPR026180">
    <property type="entry name" value="NSL1"/>
</dbReference>
<evidence type="ECO:0000256" key="1">
    <source>
        <dbReference type="SAM" id="MobiDB-lite"/>
    </source>
</evidence>
<dbReference type="PANTHER" id="PTHR22443:SF17">
    <property type="entry name" value="KAT8 REGULATORY NSL COMPLEX SUBUNIT 1-LIKE"/>
    <property type="match status" value="1"/>
</dbReference>
<feature type="compositionally biased region" description="Low complexity" evidence="1">
    <location>
        <begin position="14"/>
        <end position="42"/>
    </location>
</feature>